<gene>
    <name evidence="1" type="ORF">L249_0481</name>
</gene>
<reference evidence="1 2" key="1">
    <citation type="journal article" date="2015" name="BMC Genomics">
        <title>Insights from the genome of Ophiocordyceps polyrhachis-furcata to pathogenicity and host specificity in insect fungi.</title>
        <authorList>
            <person name="Wichadakul D."/>
            <person name="Kobmoo N."/>
            <person name="Ingsriswang S."/>
            <person name="Tangphatsornruang S."/>
            <person name="Chantasingh D."/>
            <person name="Luangsa-ard J.J."/>
            <person name="Eurwilaichitr L."/>
        </authorList>
    </citation>
    <scope>NUCLEOTIDE SEQUENCE [LARGE SCALE GENOMIC DNA]</scope>
    <source>
        <strain evidence="1 2">BCC 54312</strain>
    </source>
</reference>
<sequence>MSIFDISSDPYLEFLRQEANRLDEHASNQFFLRLFTEHIFPEREWLVGTEVPPRDHHCQLRTDIAVRKLEHEPSGRRVLTFRLMGQGKRGRAGPADIGEVEVQAYQLCQAYLIESNASSVWAITYFGSKARLWVCLLRHDSGWLEAFYPRRGGDGERDAYRDIREYEAEFIWAFGHVKAIPLPDLQTIDDIYRGVGGQPYALPGSSTQS</sequence>
<accession>A0A367LFE8</accession>
<keyword evidence="2" id="KW-1185">Reference proteome</keyword>
<evidence type="ECO:0000313" key="1">
    <source>
        <dbReference type="EMBL" id="RCI12972.1"/>
    </source>
</evidence>
<comment type="caution">
    <text evidence="1">The sequence shown here is derived from an EMBL/GenBank/DDBJ whole genome shotgun (WGS) entry which is preliminary data.</text>
</comment>
<evidence type="ECO:0000313" key="2">
    <source>
        <dbReference type="Proteomes" id="UP000253664"/>
    </source>
</evidence>
<name>A0A367LFE8_9HYPO</name>
<dbReference type="OrthoDB" id="4941385at2759"/>
<dbReference type="AlphaFoldDB" id="A0A367LFE8"/>
<dbReference type="EMBL" id="LKCN02000007">
    <property type="protein sequence ID" value="RCI12972.1"/>
    <property type="molecule type" value="Genomic_DNA"/>
</dbReference>
<dbReference type="Proteomes" id="UP000253664">
    <property type="component" value="Unassembled WGS sequence"/>
</dbReference>
<evidence type="ECO:0008006" key="3">
    <source>
        <dbReference type="Google" id="ProtNLM"/>
    </source>
</evidence>
<proteinExistence type="predicted"/>
<organism evidence="1 2">
    <name type="scientific">Ophiocordyceps polyrhachis-furcata BCC 54312</name>
    <dbReference type="NCBI Taxonomy" id="1330021"/>
    <lineage>
        <taxon>Eukaryota</taxon>
        <taxon>Fungi</taxon>
        <taxon>Dikarya</taxon>
        <taxon>Ascomycota</taxon>
        <taxon>Pezizomycotina</taxon>
        <taxon>Sordariomycetes</taxon>
        <taxon>Hypocreomycetidae</taxon>
        <taxon>Hypocreales</taxon>
        <taxon>Ophiocordycipitaceae</taxon>
        <taxon>Ophiocordyceps</taxon>
    </lineage>
</organism>
<protein>
    <recommendedName>
        <fullName evidence="3">Fungal-type protein kinase domain-containing protein</fullName>
    </recommendedName>
</protein>